<evidence type="ECO:0000259" key="11">
    <source>
        <dbReference type="SMART" id="SM00771"/>
    </source>
</evidence>
<dbReference type="GO" id="GO:0043093">
    <property type="term" value="P:FtsZ-dependent cytokinesis"/>
    <property type="evidence" value="ECO:0007669"/>
    <property type="project" value="UniProtKB-UniRule"/>
</dbReference>
<proteinExistence type="inferred from homology"/>
<dbReference type="HAMAP" id="MF_00509">
    <property type="entry name" value="ZipA"/>
    <property type="match status" value="1"/>
</dbReference>
<dbReference type="PANTHER" id="PTHR38685:SF1">
    <property type="entry name" value="CELL DIVISION PROTEIN ZIPA"/>
    <property type="match status" value="1"/>
</dbReference>
<dbReference type="NCBIfam" id="TIGR02205">
    <property type="entry name" value="septum_zipA"/>
    <property type="match status" value="1"/>
</dbReference>
<evidence type="ECO:0000256" key="7">
    <source>
        <dbReference type="ARBA" id="ARBA00023306"/>
    </source>
</evidence>
<feature type="compositionally biased region" description="Low complexity" evidence="10">
    <location>
        <begin position="45"/>
        <end position="65"/>
    </location>
</feature>
<name>A0A1V3J4D8_9PAST</name>
<dbReference type="GO" id="GO:0000917">
    <property type="term" value="P:division septum assembly"/>
    <property type="evidence" value="ECO:0007669"/>
    <property type="project" value="TreeGrafter"/>
</dbReference>
<protein>
    <recommendedName>
        <fullName evidence="8 9">Cell division protein ZipA</fullName>
    </recommendedName>
</protein>
<evidence type="ECO:0000256" key="9">
    <source>
        <dbReference type="RuleBase" id="RU003612"/>
    </source>
</evidence>
<evidence type="ECO:0000256" key="10">
    <source>
        <dbReference type="SAM" id="MobiDB-lite"/>
    </source>
</evidence>
<reference evidence="12 13" key="1">
    <citation type="submission" date="2016-10" db="EMBL/GenBank/DDBJ databases">
        <title>Rodentibacter gen. nov. and new species.</title>
        <authorList>
            <person name="Christensen H."/>
        </authorList>
    </citation>
    <scope>NUCLEOTIDE SEQUENCE [LARGE SCALE GENOMIC DNA]</scope>
    <source>
        <strain evidence="13">ppn416</strain>
    </source>
</reference>
<dbReference type="Pfam" id="PF04354">
    <property type="entry name" value="ZipA_C"/>
    <property type="match status" value="1"/>
</dbReference>
<dbReference type="SMART" id="SM00771">
    <property type="entry name" value="ZipA_C"/>
    <property type="match status" value="1"/>
</dbReference>
<keyword evidence="6 8" id="KW-0472">Membrane</keyword>
<feature type="transmembrane region" description="Helical" evidence="8">
    <location>
        <begin position="6"/>
        <end position="24"/>
    </location>
</feature>
<comment type="function">
    <text evidence="8 9">Essential cell division protein that stabilizes the FtsZ protofilaments by cross-linking them and that serves as a cytoplasmic membrane anchor for the Z ring. Also required for the recruitment to the septal ring of downstream cell division proteins.</text>
</comment>
<evidence type="ECO:0000256" key="5">
    <source>
        <dbReference type="ARBA" id="ARBA00022989"/>
    </source>
</evidence>
<keyword evidence="1 8" id="KW-1003">Cell membrane</keyword>
<keyword evidence="7 8" id="KW-0131">Cell cycle</keyword>
<keyword evidence="2 8" id="KW-0997">Cell inner membrane</keyword>
<dbReference type="EMBL" id="MLHN01000011">
    <property type="protein sequence ID" value="OOF50017.1"/>
    <property type="molecule type" value="Genomic_DNA"/>
</dbReference>
<dbReference type="GO" id="GO:0032153">
    <property type="term" value="C:cell division site"/>
    <property type="evidence" value="ECO:0007669"/>
    <property type="project" value="UniProtKB-UniRule"/>
</dbReference>
<keyword evidence="3 8" id="KW-0132">Cell division</keyword>
<comment type="caution">
    <text evidence="12">The sequence shown here is derived from an EMBL/GenBank/DDBJ whole genome shotgun (WGS) entry which is preliminary data.</text>
</comment>
<evidence type="ECO:0000256" key="3">
    <source>
        <dbReference type="ARBA" id="ARBA00022618"/>
    </source>
</evidence>
<feature type="compositionally biased region" description="Polar residues" evidence="10">
    <location>
        <begin position="66"/>
        <end position="85"/>
    </location>
</feature>
<accession>A0A1V3J4D8</accession>
<dbReference type="SUPFAM" id="SSF64383">
    <property type="entry name" value="Cell-division protein ZipA, C-terminal domain"/>
    <property type="match status" value="1"/>
</dbReference>
<dbReference type="Gene3D" id="3.30.1400.10">
    <property type="entry name" value="ZipA, C-terminal FtsZ-binding domain"/>
    <property type="match status" value="1"/>
</dbReference>
<keyword evidence="13" id="KW-1185">Reference proteome</keyword>
<dbReference type="RefSeq" id="WP_077542497.1">
    <property type="nucleotide sequence ID" value="NZ_MLHN01000011.1"/>
</dbReference>
<evidence type="ECO:0000256" key="8">
    <source>
        <dbReference type="HAMAP-Rule" id="MF_00509"/>
    </source>
</evidence>
<dbReference type="InterPro" id="IPR011919">
    <property type="entry name" value="Cell_div_ZipA"/>
</dbReference>
<organism evidence="12 13">
    <name type="scientific">Rodentibacter genomosp. 1</name>
    <dbReference type="NCBI Taxonomy" id="1908264"/>
    <lineage>
        <taxon>Bacteria</taxon>
        <taxon>Pseudomonadati</taxon>
        <taxon>Pseudomonadota</taxon>
        <taxon>Gammaproteobacteria</taxon>
        <taxon>Pasteurellales</taxon>
        <taxon>Pasteurellaceae</taxon>
        <taxon>Rodentibacter</taxon>
    </lineage>
</organism>
<dbReference type="GO" id="GO:0005886">
    <property type="term" value="C:plasma membrane"/>
    <property type="evidence" value="ECO:0007669"/>
    <property type="project" value="UniProtKB-SubCell"/>
</dbReference>
<evidence type="ECO:0000256" key="4">
    <source>
        <dbReference type="ARBA" id="ARBA00022692"/>
    </source>
</evidence>
<dbReference type="STRING" id="1908264.BKK54_07460"/>
<dbReference type="PANTHER" id="PTHR38685">
    <property type="entry name" value="CELL DIVISION PROTEIN ZIPA"/>
    <property type="match status" value="1"/>
</dbReference>
<gene>
    <name evidence="8" type="primary">zipA</name>
    <name evidence="12" type="ORF">BKK54_07460</name>
</gene>
<comment type="subunit">
    <text evidence="8">Interacts with FtsZ via their C-terminal domains.</text>
</comment>
<sequence>MDLNTILIILGVVALIALIAHGLWSNRREKSKYFKNAATFNRTFSQDQQTQSEQSTSESVSVSDSNPPTSVTSTQSSFDYHQPVSQVDYRETERTVDDIKISIPHTVTQEREPVRMEYNMKPTQTQTPPNPATMTLEQLESQNSELERINSSSPELREQLSQMSRGELDEIKPTVHFNEVRQPEAEVKKQTSGYIQLYVISPQHREFHGSRLIQSLENLGFIFGKHNMYHRHFDLSVASPILFSVANVQDEGGFDPYSGDFRTIGVTLFMKLPSPGNDLANLKLMIRAAKTLAEDLGGSVLTEDEHIFDDDQEQHYLARV</sequence>
<evidence type="ECO:0000256" key="1">
    <source>
        <dbReference type="ARBA" id="ARBA00022475"/>
    </source>
</evidence>
<evidence type="ECO:0000313" key="13">
    <source>
        <dbReference type="Proteomes" id="UP000188481"/>
    </source>
</evidence>
<comment type="similarity">
    <text evidence="8 9">Belongs to the ZipA family.</text>
</comment>
<evidence type="ECO:0000256" key="2">
    <source>
        <dbReference type="ARBA" id="ARBA00022519"/>
    </source>
</evidence>
<dbReference type="InterPro" id="IPR007449">
    <property type="entry name" value="ZipA_FtsZ-bd_C"/>
</dbReference>
<feature type="domain" description="ZipA C-terminal FtsZ-binding" evidence="11">
    <location>
        <begin position="191"/>
        <end position="320"/>
    </location>
</feature>
<evidence type="ECO:0000256" key="6">
    <source>
        <dbReference type="ARBA" id="ARBA00023136"/>
    </source>
</evidence>
<dbReference type="InterPro" id="IPR036765">
    <property type="entry name" value="ZipA_FtsZ-bd_C_sf"/>
</dbReference>
<comment type="subcellular location">
    <subcellularLocation>
        <location evidence="8">Cell inner membrane</location>
        <topology evidence="8">Single-pass type I membrane protein</topology>
    </subcellularLocation>
    <text evidence="8">Localizes to the Z ring in an FtsZ-dependent manner.</text>
</comment>
<feature type="region of interest" description="Disordered" evidence="10">
    <location>
        <begin position="44"/>
        <end position="92"/>
    </location>
</feature>
<evidence type="ECO:0000313" key="12">
    <source>
        <dbReference type="EMBL" id="OOF50017.1"/>
    </source>
</evidence>
<keyword evidence="4 8" id="KW-0812">Transmembrane</keyword>
<dbReference type="AlphaFoldDB" id="A0A1V3J4D8"/>
<keyword evidence="5 8" id="KW-1133">Transmembrane helix</keyword>
<dbReference type="Proteomes" id="UP000188481">
    <property type="component" value="Unassembled WGS sequence"/>
</dbReference>